<evidence type="ECO:0000313" key="4">
    <source>
        <dbReference type="Proteomes" id="UP001359559"/>
    </source>
</evidence>
<proteinExistence type="predicted"/>
<dbReference type="EMBL" id="JAYKXN010000003">
    <property type="protein sequence ID" value="KAK7303490.1"/>
    <property type="molecule type" value="Genomic_DNA"/>
</dbReference>
<reference evidence="3 4" key="1">
    <citation type="submission" date="2024-01" db="EMBL/GenBank/DDBJ databases">
        <title>The genomes of 5 underutilized Papilionoideae crops provide insights into root nodulation and disease resistance.</title>
        <authorList>
            <person name="Yuan L."/>
        </authorList>
    </citation>
    <scope>NUCLEOTIDE SEQUENCE [LARGE SCALE GENOMIC DNA]</scope>
    <source>
        <strain evidence="3">LY-2023</strain>
        <tissue evidence="3">Leaf</tissue>
    </source>
</reference>
<feature type="transmembrane region" description="Helical" evidence="2">
    <location>
        <begin position="229"/>
        <end position="247"/>
    </location>
</feature>
<dbReference type="Proteomes" id="UP001359559">
    <property type="component" value="Unassembled WGS sequence"/>
</dbReference>
<accession>A0AAN9JQC2</accession>
<keyword evidence="2" id="KW-0472">Membrane</keyword>
<dbReference type="AlphaFoldDB" id="A0AAN9JQC2"/>
<feature type="compositionally biased region" description="Basic residues" evidence="1">
    <location>
        <begin position="20"/>
        <end position="33"/>
    </location>
</feature>
<feature type="region of interest" description="Disordered" evidence="1">
    <location>
        <begin position="8"/>
        <end position="57"/>
    </location>
</feature>
<evidence type="ECO:0008006" key="5">
    <source>
        <dbReference type="Google" id="ProtNLM"/>
    </source>
</evidence>
<comment type="caution">
    <text evidence="3">The sequence shown here is derived from an EMBL/GenBank/DDBJ whole genome shotgun (WGS) entry which is preliminary data.</text>
</comment>
<feature type="compositionally biased region" description="Polar residues" evidence="1">
    <location>
        <begin position="36"/>
        <end position="46"/>
    </location>
</feature>
<keyword evidence="2" id="KW-0812">Transmembrane</keyword>
<keyword evidence="4" id="KW-1185">Reference proteome</keyword>
<sequence length="249" mass="27911">MLVALLQESHPLLPGAPQRQNRRSSSHQHHHLHVPPTQSTLQQEWWGNSGGEEDLKEHRVGGYGSVKEKTTQGQGEAPRIALQTPIRVATGEDTLSRPYTRHGDYTVKSGYRAIKLMTDVAEQAPSSSFSPRKSLWKAVWEAKVPKKIQTFVWKLCHNLLPVRSPSSHLEEMHSRRSLVVVVFRLSIASSPSPLRCSGRLLRFSGQPYDCCDCLFRRALGSFGCSKQAWALHASVSFILVYCCLYLLGP</sequence>
<organism evidence="3 4">
    <name type="scientific">Clitoria ternatea</name>
    <name type="common">Butterfly pea</name>
    <dbReference type="NCBI Taxonomy" id="43366"/>
    <lineage>
        <taxon>Eukaryota</taxon>
        <taxon>Viridiplantae</taxon>
        <taxon>Streptophyta</taxon>
        <taxon>Embryophyta</taxon>
        <taxon>Tracheophyta</taxon>
        <taxon>Spermatophyta</taxon>
        <taxon>Magnoliopsida</taxon>
        <taxon>eudicotyledons</taxon>
        <taxon>Gunneridae</taxon>
        <taxon>Pentapetalae</taxon>
        <taxon>rosids</taxon>
        <taxon>fabids</taxon>
        <taxon>Fabales</taxon>
        <taxon>Fabaceae</taxon>
        <taxon>Papilionoideae</taxon>
        <taxon>50 kb inversion clade</taxon>
        <taxon>NPAAA clade</taxon>
        <taxon>indigoferoid/millettioid clade</taxon>
        <taxon>Phaseoleae</taxon>
        <taxon>Clitoria</taxon>
    </lineage>
</organism>
<evidence type="ECO:0000256" key="1">
    <source>
        <dbReference type="SAM" id="MobiDB-lite"/>
    </source>
</evidence>
<evidence type="ECO:0000313" key="3">
    <source>
        <dbReference type="EMBL" id="KAK7303490.1"/>
    </source>
</evidence>
<evidence type="ECO:0000256" key="2">
    <source>
        <dbReference type="SAM" id="Phobius"/>
    </source>
</evidence>
<gene>
    <name evidence="3" type="ORF">RJT34_14397</name>
</gene>
<protein>
    <recommendedName>
        <fullName evidence="5">Reverse transcriptase zinc-binding domain-containing protein</fullName>
    </recommendedName>
</protein>
<name>A0AAN9JQC2_CLITE</name>
<keyword evidence="2" id="KW-1133">Transmembrane helix</keyword>